<dbReference type="AlphaFoldDB" id="A0A9P5HQA8"/>
<dbReference type="SUPFAM" id="SSF56281">
    <property type="entry name" value="Metallo-hydrolase/oxidoreductase"/>
    <property type="match status" value="1"/>
</dbReference>
<dbReference type="OrthoDB" id="3341310at2759"/>
<keyword evidence="3" id="KW-1185">Reference proteome</keyword>
<reference evidence="2" key="1">
    <citation type="submission" date="2020-03" db="EMBL/GenBank/DDBJ databases">
        <title>Draft Genome Sequence of Cylindrodendrum hubeiense.</title>
        <authorList>
            <person name="Buettner E."/>
            <person name="Kellner H."/>
        </authorList>
    </citation>
    <scope>NUCLEOTIDE SEQUENCE</scope>
    <source>
        <strain evidence="2">IHI 201604</strain>
    </source>
</reference>
<evidence type="ECO:0000259" key="1">
    <source>
        <dbReference type="Pfam" id="PF00753"/>
    </source>
</evidence>
<dbReference type="InterPro" id="IPR036866">
    <property type="entry name" value="RibonucZ/Hydroxyglut_hydro"/>
</dbReference>
<protein>
    <recommendedName>
        <fullName evidence="1">Metallo-beta-lactamase domain-containing protein</fullName>
    </recommendedName>
</protein>
<dbReference type="Gene3D" id="3.60.15.10">
    <property type="entry name" value="Ribonuclease Z/Hydroxyacylglutathione hydrolase-like"/>
    <property type="match status" value="1"/>
</dbReference>
<evidence type="ECO:0000313" key="2">
    <source>
        <dbReference type="EMBL" id="KAF7558085.1"/>
    </source>
</evidence>
<dbReference type="PANTHER" id="PTHR42951:SF4">
    <property type="entry name" value="ACYL-COENZYME A THIOESTERASE MBLAC2"/>
    <property type="match status" value="1"/>
</dbReference>
<comment type="caution">
    <text evidence="2">The sequence shown here is derived from an EMBL/GenBank/DDBJ whole genome shotgun (WGS) entry which is preliminary data.</text>
</comment>
<proteinExistence type="predicted"/>
<name>A0A9P5HQA8_9HYPO</name>
<organism evidence="2 3">
    <name type="scientific">Cylindrodendrum hubeiense</name>
    <dbReference type="NCBI Taxonomy" id="595255"/>
    <lineage>
        <taxon>Eukaryota</taxon>
        <taxon>Fungi</taxon>
        <taxon>Dikarya</taxon>
        <taxon>Ascomycota</taxon>
        <taxon>Pezizomycotina</taxon>
        <taxon>Sordariomycetes</taxon>
        <taxon>Hypocreomycetidae</taxon>
        <taxon>Hypocreales</taxon>
        <taxon>Nectriaceae</taxon>
        <taxon>Cylindrodendrum</taxon>
    </lineage>
</organism>
<feature type="domain" description="Metallo-beta-lactamase" evidence="1">
    <location>
        <begin position="117"/>
        <end position="187"/>
    </location>
</feature>
<dbReference type="PANTHER" id="PTHR42951">
    <property type="entry name" value="METALLO-BETA-LACTAMASE DOMAIN-CONTAINING"/>
    <property type="match status" value="1"/>
</dbReference>
<dbReference type="Pfam" id="PF00753">
    <property type="entry name" value="Lactamase_B"/>
    <property type="match status" value="1"/>
</dbReference>
<gene>
    <name evidence="2" type="ORF">G7Z17_g138</name>
</gene>
<accession>A0A9P5HQA8</accession>
<evidence type="ECO:0000313" key="3">
    <source>
        <dbReference type="Proteomes" id="UP000722485"/>
    </source>
</evidence>
<dbReference type="Proteomes" id="UP000722485">
    <property type="component" value="Unassembled WGS sequence"/>
</dbReference>
<dbReference type="InterPro" id="IPR001279">
    <property type="entry name" value="Metallo-B-lactamas"/>
</dbReference>
<dbReference type="InterPro" id="IPR050855">
    <property type="entry name" value="NDM-1-like"/>
</dbReference>
<dbReference type="EMBL" id="JAANBB010000001">
    <property type="protein sequence ID" value="KAF7558085.1"/>
    <property type="molecule type" value="Genomic_DNA"/>
</dbReference>
<sequence>MCRIPSPTGSSVAVAVPRNPPAEPGTCFSASQLNPTTFLIVEEDKWDENPFIYVKAYPSTLVIVDTGSGGIARDPGVKLTSLKEFLETCPLAVNENKPLNPGGFKSYTYKVTHWASDGQHVVDGAGEDLGLVIYQTPGHTPDELALWDPQERVLFAGDTIYEWYPILFPPEGDLVIYTETLGKLRSLVDEWNKETGKHHFPVGHDDRSLKLQQQHRQNLYHAV</sequence>